<evidence type="ECO:0000256" key="1">
    <source>
        <dbReference type="ARBA" id="ARBA00004196"/>
    </source>
</evidence>
<keyword evidence="5" id="KW-0732">Signal</keyword>
<organism evidence="7 8">
    <name type="scientific">Bacteroides luti</name>
    <dbReference type="NCBI Taxonomy" id="1297750"/>
    <lineage>
        <taxon>Bacteria</taxon>
        <taxon>Pseudomonadati</taxon>
        <taxon>Bacteroidota</taxon>
        <taxon>Bacteroidia</taxon>
        <taxon>Bacteroidales</taxon>
        <taxon>Bacteroidaceae</taxon>
        <taxon>Bacteroides</taxon>
    </lineage>
</organism>
<evidence type="ECO:0000256" key="5">
    <source>
        <dbReference type="SAM" id="SignalP"/>
    </source>
</evidence>
<feature type="domain" description="Thioredoxin" evidence="6">
    <location>
        <begin position="190"/>
        <end position="330"/>
    </location>
</feature>
<dbReference type="Pfam" id="PF00578">
    <property type="entry name" value="AhpC-TSA"/>
    <property type="match status" value="1"/>
</dbReference>
<dbReference type="OrthoDB" id="9794348at2"/>
<keyword evidence="8" id="KW-1185">Reference proteome</keyword>
<dbReference type="InterPro" id="IPR000866">
    <property type="entry name" value="AhpC/TSA"/>
</dbReference>
<feature type="signal peptide" evidence="5">
    <location>
        <begin position="1"/>
        <end position="20"/>
    </location>
</feature>
<dbReference type="InterPro" id="IPR013766">
    <property type="entry name" value="Thioredoxin_domain"/>
</dbReference>
<keyword evidence="2" id="KW-0201">Cytochrome c-type biogenesis</keyword>
<dbReference type="PANTHER" id="PTHR42852">
    <property type="entry name" value="THIOL:DISULFIDE INTERCHANGE PROTEIN DSBE"/>
    <property type="match status" value="1"/>
</dbReference>
<dbReference type="PANTHER" id="PTHR42852:SF6">
    <property type="entry name" value="THIOL:DISULFIDE INTERCHANGE PROTEIN DSBE"/>
    <property type="match status" value="1"/>
</dbReference>
<dbReference type="AlphaFoldDB" id="A0A1M5GZR3"/>
<dbReference type="PROSITE" id="PS00194">
    <property type="entry name" value="THIOREDOXIN_1"/>
    <property type="match status" value="1"/>
</dbReference>
<dbReference type="PROSITE" id="PS51352">
    <property type="entry name" value="THIOREDOXIN_2"/>
    <property type="match status" value="1"/>
</dbReference>
<dbReference type="CDD" id="cd02966">
    <property type="entry name" value="TlpA_like_family"/>
    <property type="match status" value="1"/>
</dbReference>
<evidence type="ECO:0000256" key="2">
    <source>
        <dbReference type="ARBA" id="ARBA00022748"/>
    </source>
</evidence>
<protein>
    <submittedName>
        <fullName evidence="7">Peroxiredoxin</fullName>
    </submittedName>
</protein>
<dbReference type="InterPro" id="IPR025380">
    <property type="entry name" value="DUF4369"/>
</dbReference>
<dbReference type="InterPro" id="IPR036249">
    <property type="entry name" value="Thioredoxin-like_sf"/>
</dbReference>
<dbReference type="Pfam" id="PF14289">
    <property type="entry name" value="DUF4369"/>
    <property type="match status" value="1"/>
</dbReference>
<dbReference type="GO" id="GO:0017004">
    <property type="term" value="P:cytochrome complex assembly"/>
    <property type="evidence" value="ECO:0007669"/>
    <property type="project" value="UniProtKB-KW"/>
</dbReference>
<keyword evidence="4" id="KW-0676">Redox-active center</keyword>
<proteinExistence type="predicted"/>
<keyword evidence="3" id="KW-1015">Disulfide bond</keyword>
<evidence type="ECO:0000313" key="8">
    <source>
        <dbReference type="Proteomes" id="UP000184509"/>
    </source>
</evidence>
<dbReference type="InterPro" id="IPR017937">
    <property type="entry name" value="Thioredoxin_CS"/>
</dbReference>
<sequence>MKRKLIVLAALALSFTLAHAQEKNTLHLNGSVSGVTTGKVYLQKFIDKYYVVVDSAKVQNGQFSFSTKTVLPEIYGISLDSKENPYMLFLDKNKTTVNLDPASDYQNTEVTGSALHALFKEYKSKEDVKIDEFIKQHPSSLVSAYALYRDFSYRLSPTEIESNIKLLDPSLHNTTYVQVLNKLVKTLSNVSVGKTAPEFSAKTPDGKTVALSDRLGKGYLLIDFWASWCPPCRRENPNFVKIYQKYKDKGFDVLAVSLDKAKDKWVKAIADDHLDWTQISELKFWQSEIIGKYGVRAIPTNFLVDSKGVIVAKNVFGDDLDNLLRELLNK</sequence>
<comment type="subcellular location">
    <subcellularLocation>
        <location evidence="1">Cell envelope</location>
    </subcellularLocation>
</comment>
<evidence type="ECO:0000256" key="4">
    <source>
        <dbReference type="ARBA" id="ARBA00023284"/>
    </source>
</evidence>
<feature type="chain" id="PRO_5012025072" evidence="5">
    <location>
        <begin position="21"/>
        <end position="330"/>
    </location>
</feature>
<dbReference type="STRING" id="1297750.SAMN05444405_12312"/>
<name>A0A1M5GZR3_9BACE</name>
<dbReference type="InterPro" id="IPR050553">
    <property type="entry name" value="Thioredoxin_ResA/DsbE_sf"/>
</dbReference>
<dbReference type="Proteomes" id="UP000184509">
    <property type="component" value="Unassembled WGS sequence"/>
</dbReference>
<dbReference type="GO" id="GO:0016209">
    <property type="term" value="F:antioxidant activity"/>
    <property type="evidence" value="ECO:0007669"/>
    <property type="project" value="InterPro"/>
</dbReference>
<evidence type="ECO:0000256" key="3">
    <source>
        <dbReference type="ARBA" id="ARBA00023157"/>
    </source>
</evidence>
<dbReference type="Gene3D" id="3.40.30.10">
    <property type="entry name" value="Glutaredoxin"/>
    <property type="match status" value="1"/>
</dbReference>
<dbReference type="GO" id="GO:0016491">
    <property type="term" value="F:oxidoreductase activity"/>
    <property type="evidence" value="ECO:0007669"/>
    <property type="project" value="InterPro"/>
</dbReference>
<dbReference type="EMBL" id="FQTV01000023">
    <property type="protein sequence ID" value="SHG09158.1"/>
    <property type="molecule type" value="Genomic_DNA"/>
</dbReference>
<accession>A0A1M5GZR3</accession>
<evidence type="ECO:0000259" key="6">
    <source>
        <dbReference type="PROSITE" id="PS51352"/>
    </source>
</evidence>
<dbReference type="SUPFAM" id="SSF52833">
    <property type="entry name" value="Thioredoxin-like"/>
    <property type="match status" value="1"/>
</dbReference>
<dbReference type="GO" id="GO:0030313">
    <property type="term" value="C:cell envelope"/>
    <property type="evidence" value="ECO:0007669"/>
    <property type="project" value="UniProtKB-SubCell"/>
</dbReference>
<gene>
    <name evidence="7" type="ORF">SAMN05444405_12312</name>
</gene>
<reference evidence="7 8" key="1">
    <citation type="submission" date="2016-11" db="EMBL/GenBank/DDBJ databases">
        <authorList>
            <person name="Jaros S."/>
            <person name="Januszkiewicz K."/>
            <person name="Wedrychowicz H."/>
        </authorList>
    </citation>
    <scope>NUCLEOTIDE SEQUENCE [LARGE SCALE GENOMIC DNA]</scope>
    <source>
        <strain evidence="7 8">DSM 26991</strain>
    </source>
</reference>
<evidence type="ECO:0000313" key="7">
    <source>
        <dbReference type="EMBL" id="SHG09158.1"/>
    </source>
</evidence>
<dbReference type="RefSeq" id="WP_073404049.1">
    <property type="nucleotide sequence ID" value="NZ_FQTV01000023.1"/>
</dbReference>